<keyword evidence="9" id="KW-0067">ATP-binding</keyword>
<dbReference type="SMART" id="SM00387">
    <property type="entry name" value="HATPase_c"/>
    <property type="match status" value="1"/>
</dbReference>
<keyword evidence="8 18" id="KW-0418">Kinase</keyword>
<dbReference type="PROSITE" id="PS50109">
    <property type="entry name" value="HIS_KIN"/>
    <property type="match status" value="1"/>
</dbReference>
<dbReference type="Gene3D" id="3.30.565.10">
    <property type="entry name" value="Histidine kinase-like ATPase, C-terminal domain"/>
    <property type="match status" value="1"/>
</dbReference>
<evidence type="ECO:0000256" key="6">
    <source>
        <dbReference type="ARBA" id="ARBA00022679"/>
    </source>
</evidence>
<feature type="domain" description="PAC" evidence="16">
    <location>
        <begin position="503"/>
        <end position="555"/>
    </location>
</feature>
<evidence type="ECO:0000256" key="13">
    <source>
        <dbReference type="SAM" id="Phobius"/>
    </source>
</evidence>
<dbReference type="SUPFAM" id="SSF47384">
    <property type="entry name" value="Homodimeric domain of signal transducing histidine kinase"/>
    <property type="match status" value="1"/>
</dbReference>
<dbReference type="PROSITE" id="PS50112">
    <property type="entry name" value="PAS"/>
    <property type="match status" value="1"/>
</dbReference>
<dbReference type="GO" id="GO:0000155">
    <property type="term" value="F:phosphorelay sensor kinase activity"/>
    <property type="evidence" value="ECO:0007669"/>
    <property type="project" value="InterPro"/>
</dbReference>
<dbReference type="PANTHER" id="PTHR43065:SF10">
    <property type="entry name" value="PEROXIDE STRESS-ACTIVATED HISTIDINE KINASE MAK3"/>
    <property type="match status" value="1"/>
</dbReference>
<feature type="region of interest" description="Disordered" evidence="12">
    <location>
        <begin position="776"/>
        <end position="795"/>
    </location>
</feature>
<organism evidence="18 19">
    <name type="scientific">Paenibacillus illinoisensis</name>
    <dbReference type="NCBI Taxonomy" id="59845"/>
    <lineage>
        <taxon>Bacteria</taxon>
        <taxon>Bacillati</taxon>
        <taxon>Bacillota</taxon>
        <taxon>Bacilli</taxon>
        <taxon>Bacillales</taxon>
        <taxon>Paenibacillaceae</taxon>
        <taxon>Paenibacillus</taxon>
    </lineage>
</organism>
<feature type="compositionally biased region" description="Acidic residues" evidence="12">
    <location>
        <begin position="779"/>
        <end position="795"/>
    </location>
</feature>
<dbReference type="Pfam" id="PF00672">
    <property type="entry name" value="HAMP"/>
    <property type="match status" value="1"/>
</dbReference>
<dbReference type="InterPro" id="IPR013767">
    <property type="entry name" value="PAS_fold"/>
</dbReference>
<dbReference type="CDD" id="cd00082">
    <property type="entry name" value="HisKA"/>
    <property type="match status" value="1"/>
</dbReference>
<evidence type="ECO:0000256" key="7">
    <source>
        <dbReference type="ARBA" id="ARBA00022741"/>
    </source>
</evidence>
<dbReference type="SMART" id="SM00091">
    <property type="entry name" value="PAS"/>
    <property type="match status" value="1"/>
</dbReference>
<dbReference type="SUPFAM" id="SSF55874">
    <property type="entry name" value="ATPase domain of HSP90 chaperone/DNA topoisomerase II/histidine kinase"/>
    <property type="match status" value="1"/>
</dbReference>
<keyword evidence="13" id="KW-0812">Transmembrane</keyword>
<dbReference type="EMBL" id="PRLG01000010">
    <property type="protein sequence ID" value="PYY30208.1"/>
    <property type="molecule type" value="Genomic_DNA"/>
</dbReference>
<evidence type="ECO:0000259" key="15">
    <source>
        <dbReference type="PROSITE" id="PS50112"/>
    </source>
</evidence>
<feature type="domain" description="Histidine kinase" evidence="14">
    <location>
        <begin position="568"/>
        <end position="774"/>
    </location>
</feature>
<evidence type="ECO:0000313" key="18">
    <source>
        <dbReference type="EMBL" id="PYY30208.1"/>
    </source>
</evidence>
<evidence type="ECO:0000259" key="16">
    <source>
        <dbReference type="PROSITE" id="PS50113"/>
    </source>
</evidence>
<dbReference type="NCBIfam" id="TIGR00229">
    <property type="entry name" value="sensory_box"/>
    <property type="match status" value="1"/>
</dbReference>
<dbReference type="GO" id="GO:0005886">
    <property type="term" value="C:plasma membrane"/>
    <property type="evidence" value="ECO:0007669"/>
    <property type="project" value="UniProtKB-SubCell"/>
</dbReference>
<accession>A0A2W0CRF1</accession>
<evidence type="ECO:0000259" key="14">
    <source>
        <dbReference type="PROSITE" id="PS50109"/>
    </source>
</evidence>
<dbReference type="CDD" id="cd00130">
    <property type="entry name" value="PAS"/>
    <property type="match status" value="1"/>
</dbReference>
<dbReference type="InterPro" id="IPR036097">
    <property type="entry name" value="HisK_dim/P_sf"/>
</dbReference>
<dbReference type="InterPro" id="IPR036890">
    <property type="entry name" value="HATPase_C_sf"/>
</dbReference>
<dbReference type="InterPro" id="IPR003594">
    <property type="entry name" value="HATPase_dom"/>
</dbReference>
<keyword evidence="5" id="KW-0597">Phosphoprotein</keyword>
<evidence type="ECO:0000256" key="12">
    <source>
        <dbReference type="SAM" id="MobiDB-lite"/>
    </source>
</evidence>
<dbReference type="PANTHER" id="PTHR43065">
    <property type="entry name" value="SENSOR HISTIDINE KINASE"/>
    <property type="match status" value="1"/>
</dbReference>
<evidence type="ECO:0000313" key="19">
    <source>
        <dbReference type="Proteomes" id="UP000247459"/>
    </source>
</evidence>
<sequence>MPYIAKGYKPRGELKKLSIKTKLSMIMSCSVLVILILNIALSYYTTEENLRQDSETKMVLTAKQIAISVEQNQNSLDYVKRQIGNNLWLASVMAAEELDPDINNITNEELVRLSKKVGVSHISLMEQTEDDIVVTRSSDPREVGLSTKKMTYWYQAFKQLFEKHQVTITQGQKLDHFWSDGFEYSTSSPSDIDIWGYYHDGKRNYIINPFYNNAEVDDYVKISGPDEILNKIREVNPSILEITGINPLTFGSPNMSDVGRDSNYSKLNSRPIRFGTYQYGTADEDHRAVVRAIRTGQNVSFVSETHEQKVLKSFIPIFTPNEASYVISIVMDYKQISSMVSEQLVSHASISLVLLEIVIFGSYLLAGYITRPIQSILGKVNDVADGHFDFRLKVRRKDELGQLANRINAMIRNLGHYTNRLKQMYEENRAVKEHLESIINQTADAIHITDLDGKVLRVNRAFEQLYGWRSREVENRRLKIIPPEAEEEMKQQHAQLIEGLSITSNETVWMKKDGTRVEVSVSTAPVRDELGEITALISVSRDITSRNRMEELLRRSEKLTTVGQLAAGVAHEIRNPLTTLRGFLQLQQETNKLNHRHLDLMLSELDRINLIVGEFLILAKPQAVHFQERDIRFILGDVISLLDSQAHLHGVEFVLNASSDSAMVHCEENQLKQVFINLLKNGMEAMPNGGSIRIRLDHDEELNRVRIEIKDEGIGIPEEMMPKLGEPFFTNKESGTGLGLMVSQRIIQSHKGMMDIKSVMNKGTTVIIDLPATKQLPENVEEEDRTEDALTDEEN</sequence>
<dbReference type="PRINTS" id="PR00344">
    <property type="entry name" value="BCTRLSENSOR"/>
</dbReference>
<evidence type="ECO:0000256" key="2">
    <source>
        <dbReference type="ARBA" id="ARBA00004651"/>
    </source>
</evidence>
<protein>
    <recommendedName>
        <fullName evidence="3">histidine kinase</fullName>
        <ecNumber evidence="3">2.7.13.3</ecNumber>
    </recommendedName>
</protein>
<dbReference type="AlphaFoldDB" id="A0A2W0CRF1"/>
<dbReference type="InterPro" id="IPR000014">
    <property type="entry name" value="PAS"/>
</dbReference>
<name>A0A2W0CRF1_9BACL</name>
<dbReference type="EC" id="2.7.13.3" evidence="3"/>
<dbReference type="InterPro" id="IPR035965">
    <property type="entry name" value="PAS-like_dom_sf"/>
</dbReference>
<dbReference type="InterPro" id="IPR003660">
    <property type="entry name" value="HAMP_dom"/>
</dbReference>
<feature type="domain" description="PAS" evidence="15">
    <location>
        <begin position="431"/>
        <end position="500"/>
    </location>
</feature>
<evidence type="ECO:0000256" key="9">
    <source>
        <dbReference type="ARBA" id="ARBA00022840"/>
    </source>
</evidence>
<dbReference type="Gene3D" id="1.10.287.130">
    <property type="match status" value="1"/>
</dbReference>
<keyword evidence="7" id="KW-0547">Nucleotide-binding</keyword>
<dbReference type="Pfam" id="PF02518">
    <property type="entry name" value="HATPase_c"/>
    <property type="match status" value="1"/>
</dbReference>
<dbReference type="InterPro" id="IPR003661">
    <property type="entry name" value="HisK_dim/P_dom"/>
</dbReference>
<dbReference type="SMART" id="SM00086">
    <property type="entry name" value="PAC"/>
    <property type="match status" value="1"/>
</dbReference>
<evidence type="ECO:0000256" key="5">
    <source>
        <dbReference type="ARBA" id="ARBA00022553"/>
    </source>
</evidence>
<dbReference type="InterPro" id="IPR004358">
    <property type="entry name" value="Sig_transdc_His_kin-like_C"/>
</dbReference>
<proteinExistence type="predicted"/>
<feature type="transmembrane region" description="Helical" evidence="13">
    <location>
        <begin position="21"/>
        <end position="44"/>
    </location>
</feature>
<dbReference type="InterPro" id="IPR005467">
    <property type="entry name" value="His_kinase_dom"/>
</dbReference>
<dbReference type="Pfam" id="PF00989">
    <property type="entry name" value="PAS"/>
    <property type="match status" value="1"/>
</dbReference>
<dbReference type="SMART" id="SM00388">
    <property type="entry name" value="HisKA"/>
    <property type="match status" value="1"/>
</dbReference>
<comment type="catalytic activity">
    <reaction evidence="1">
        <text>ATP + protein L-histidine = ADP + protein N-phospho-L-histidine.</text>
        <dbReference type="EC" id="2.7.13.3"/>
    </reaction>
</comment>
<dbReference type="InterPro" id="IPR001610">
    <property type="entry name" value="PAC"/>
</dbReference>
<comment type="subcellular location">
    <subcellularLocation>
        <location evidence="2">Cell membrane</location>
        <topology evidence="2">Multi-pass membrane protein</topology>
    </subcellularLocation>
</comment>
<reference evidence="18 19" key="1">
    <citation type="submission" date="2018-01" db="EMBL/GenBank/DDBJ databases">
        <title>Genome sequence of the PGP bacterium Paenibacillus illinoisensis E3.</title>
        <authorList>
            <person name="Rolli E."/>
            <person name="Marasco R."/>
            <person name="Bessem C."/>
            <person name="Michoud G."/>
            <person name="Gaiarsa S."/>
            <person name="Borin S."/>
            <person name="Daffonchio D."/>
        </authorList>
    </citation>
    <scope>NUCLEOTIDE SEQUENCE [LARGE SCALE GENOMIC DNA]</scope>
    <source>
        <strain evidence="18 19">E3</strain>
    </source>
</reference>
<evidence type="ECO:0000259" key="17">
    <source>
        <dbReference type="PROSITE" id="PS50885"/>
    </source>
</evidence>
<evidence type="ECO:0000256" key="10">
    <source>
        <dbReference type="ARBA" id="ARBA00023012"/>
    </source>
</evidence>
<keyword evidence="13" id="KW-1133">Transmembrane helix</keyword>
<evidence type="ECO:0000256" key="1">
    <source>
        <dbReference type="ARBA" id="ARBA00000085"/>
    </source>
</evidence>
<keyword evidence="4" id="KW-1003">Cell membrane</keyword>
<evidence type="ECO:0000256" key="11">
    <source>
        <dbReference type="ARBA" id="ARBA00023136"/>
    </source>
</evidence>
<evidence type="ECO:0000256" key="3">
    <source>
        <dbReference type="ARBA" id="ARBA00012438"/>
    </source>
</evidence>
<dbReference type="SUPFAM" id="SSF158472">
    <property type="entry name" value="HAMP domain-like"/>
    <property type="match status" value="1"/>
</dbReference>
<keyword evidence="6 18" id="KW-0808">Transferase</keyword>
<evidence type="ECO:0000256" key="4">
    <source>
        <dbReference type="ARBA" id="ARBA00022475"/>
    </source>
</evidence>
<feature type="domain" description="HAMP" evidence="17">
    <location>
        <begin position="367"/>
        <end position="419"/>
    </location>
</feature>
<evidence type="ECO:0000256" key="8">
    <source>
        <dbReference type="ARBA" id="ARBA00022777"/>
    </source>
</evidence>
<dbReference type="GO" id="GO:0006355">
    <property type="term" value="P:regulation of DNA-templated transcription"/>
    <property type="evidence" value="ECO:0007669"/>
    <property type="project" value="InterPro"/>
</dbReference>
<dbReference type="PROSITE" id="PS50885">
    <property type="entry name" value="HAMP"/>
    <property type="match status" value="1"/>
</dbReference>
<dbReference type="SMART" id="SM00304">
    <property type="entry name" value="HAMP"/>
    <property type="match status" value="1"/>
</dbReference>
<dbReference type="Gene3D" id="3.30.450.20">
    <property type="entry name" value="PAS domain"/>
    <property type="match status" value="1"/>
</dbReference>
<dbReference type="Pfam" id="PF00512">
    <property type="entry name" value="HisKA"/>
    <property type="match status" value="1"/>
</dbReference>
<comment type="caution">
    <text evidence="18">The sequence shown here is derived from an EMBL/GenBank/DDBJ whole genome shotgun (WGS) entry which is preliminary data.</text>
</comment>
<gene>
    <name evidence="18" type="ORF">PIL02S_01386</name>
</gene>
<keyword evidence="10" id="KW-0902">Two-component regulatory system</keyword>
<dbReference type="CDD" id="cd06225">
    <property type="entry name" value="HAMP"/>
    <property type="match status" value="1"/>
</dbReference>
<dbReference type="PROSITE" id="PS50113">
    <property type="entry name" value="PAC"/>
    <property type="match status" value="1"/>
</dbReference>
<dbReference type="Gene3D" id="6.10.340.10">
    <property type="match status" value="1"/>
</dbReference>
<dbReference type="InterPro" id="IPR000700">
    <property type="entry name" value="PAS-assoc_C"/>
</dbReference>
<dbReference type="SUPFAM" id="SSF55785">
    <property type="entry name" value="PYP-like sensor domain (PAS domain)"/>
    <property type="match status" value="1"/>
</dbReference>
<dbReference type="GO" id="GO:0005524">
    <property type="term" value="F:ATP binding"/>
    <property type="evidence" value="ECO:0007669"/>
    <property type="project" value="UniProtKB-KW"/>
</dbReference>
<dbReference type="Proteomes" id="UP000247459">
    <property type="component" value="Unassembled WGS sequence"/>
</dbReference>
<keyword evidence="11 13" id="KW-0472">Membrane</keyword>